<dbReference type="NCBIfam" id="TIGR01475">
    <property type="entry name" value="ubiA_other"/>
    <property type="match status" value="1"/>
</dbReference>
<dbReference type="CDD" id="cd13959">
    <property type="entry name" value="PT_UbiA_COQ2"/>
    <property type="match status" value="1"/>
</dbReference>
<dbReference type="GO" id="GO:0016765">
    <property type="term" value="F:transferase activity, transferring alkyl or aryl (other than methyl) groups"/>
    <property type="evidence" value="ECO:0007669"/>
    <property type="project" value="InterPro"/>
</dbReference>
<evidence type="ECO:0000313" key="11">
    <source>
        <dbReference type="Proteomes" id="UP000255233"/>
    </source>
</evidence>
<sequence>MAGIKDYFALVKFAHTAFALPFALIGYTLGVKAAGFDPWTLVAVLACMVFARNAAMGFNRVVDRRFDAKNPRTATREIPSGKIGVRAGRWFVVLNSVAFIAVTAVFNPLTLALSPVVLLVVLGYSYTKRFTALCHLVLGLGLAIAPSAAYIAVTGTLAPAPVGLSVLVLTWVSGFDIIYALQDTGFDRSERLHSIPAALGVRGALRVSELLHVVTVVMVAVVGAQFGNGPLYWIGATVFLGLLLYQHLIVRPDDLSRIGAMFGLTNGLASIAYAFFVILGLVLV</sequence>
<keyword evidence="4" id="KW-1003">Cell membrane</keyword>
<feature type="transmembrane region" description="Helical" evidence="9">
    <location>
        <begin position="133"/>
        <end position="153"/>
    </location>
</feature>
<dbReference type="PANTHER" id="PTHR11048:SF28">
    <property type="entry name" value="4-HYDROXYBENZOATE POLYPRENYLTRANSFERASE, MITOCHONDRIAL"/>
    <property type="match status" value="1"/>
</dbReference>
<feature type="transmembrane region" description="Helical" evidence="9">
    <location>
        <begin position="39"/>
        <end position="62"/>
    </location>
</feature>
<dbReference type="AlphaFoldDB" id="A0A379MRU8"/>
<protein>
    <submittedName>
        <fullName evidence="10">4-hydroxybenzoate octaprenyltransferase</fullName>
        <ecNumber evidence="10">2.5.1.-</ecNumber>
    </submittedName>
</protein>
<dbReference type="RefSeq" id="WP_027291745.1">
    <property type="nucleotide sequence ID" value="NZ_UGVL01000001.1"/>
</dbReference>
<dbReference type="InterPro" id="IPR006371">
    <property type="entry name" value="Polyprenyltransferase_UbiA-li"/>
</dbReference>
<dbReference type="OrthoDB" id="9782418at2"/>
<dbReference type="InterPro" id="IPR044878">
    <property type="entry name" value="UbiA_sf"/>
</dbReference>
<dbReference type="Proteomes" id="UP000255233">
    <property type="component" value="Unassembled WGS sequence"/>
</dbReference>
<feature type="transmembrane region" description="Helical" evidence="9">
    <location>
        <begin position="203"/>
        <end position="224"/>
    </location>
</feature>
<evidence type="ECO:0000256" key="5">
    <source>
        <dbReference type="ARBA" id="ARBA00022679"/>
    </source>
</evidence>
<evidence type="ECO:0000256" key="7">
    <source>
        <dbReference type="ARBA" id="ARBA00022989"/>
    </source>
</evidence>
<feature type="transmembrane region" description="Helical" evidence="9">
    <location>
        <begin position="159"/>
        <end position="182"/>
    </location>
</feature>
<keyword evidence="11" id="KW-1185">Reference proteome</keyword>
<name>A0A379MRU8_9BACT</name>
<dbReference type="STRING" id="880526.GCA_000427365_02215"/>
<evidence type="ECO:0000256" key="8">
    <source>
        <dbReference type="ARBA" id="ARBA00023136"/>
    </source>
</evidence>
<evidence type="ECO:0000256" key="4">
    <source>
        <dbReference type="ARBA" id="ARBA00022475"/>
    </source>
</evidence>
<comment type="cofactor">
    <cofactor evidence="1">
        <name>Mg(2+)</name>
        <dbReference type="ChEBI" id="CHEBI:18420"/>
    </cofactor>
</comment>
<accession>A0A379MRU8</accession>
<feature type="transmembrane region" description="Helical" evidence="9">
    <location>
        <begin position="108"/>
        <end position="126"/>
    </location>
</feature>
<evidence type="ECO:0000256" key="6">
    <source>
        <dbReference type="ARBA" id="ARBA00022692"/>
    </source>
</evidence>
<feature type="transmembrane region" description="Helical" evidence="9">
    <location>
        <begin position="262"/>
        <end position="283"/>
    </location>
</feature>
<proteinExistence type="inferred from homology"/>
<keyword evidence="8 9" id="KW-0472">Membrane</keyword>
<reference evidence="10 11" key="1">
    <citation type="submission" date="2018-06" db="EMBL/GenBank/DDBJ databases">
        <authorList>
            <consortium name="Pathogen Informatics"/>
            <person name="Doyle S."/>
        </authorList>
    </citation>
    <scope>NUCLEOTIDE SEQUENCE [LARGE SCALE GENOMIC DNA]</scope>
    <source>
        <strain evidence="10 11">NCTC11190</strain>
    </source>
</reference>
<dbReference type="GO" id="GO:0005886">
    <property type="term" value="C:plasma membrane"/>
    <property type="evidence" value="ECO:0007669"/>
    <property type="project" value="TreeGrafter"/>
</dbReference>
<gene>
    <name evidence="10" type="primary">ubiA</name>
    <name evidence="10" type="ORF">NCTC11190_01604</name>
</gene>
<evidence type="ECO:0000313" key="10">
    <source>
        <dbReference type="EMBL" id="SUE34381.1"/>
    </source>
</evidence>
<evidence type="ECO:0000256" key="9">
    <source>
        <dbReference type="SAM" id="Phobius"/>
    </source>
</evidence>
<dbReference type="InterPro" id="IPR039653">
    <property type="entry name" value="Prenyltransferase"/>
</dbReference>
<keyword evidence="6 9" id="KW-0812">Transmembrane</keyword>
<feature type="transmembrane region" description="Helical" evidence="9">
    <location>
        <begin position="7"/>
        <end position="27"/>
    </location>
</feature>
<dbReference type="FunFam" id="1.10.357.140:FF:000008">
    <property type="entry name" value="4-hydroxybenzoate octaprenyltransferase"/>
    <property type="match status" value="1"/>
</dbReference>
<organism evidence="10 11">
    <name type="scientific">Rikenella microfusus</name>
    <dbReference type="NCBI Taxonomy" id="28139"/>
    <lineage>
        <taxon>Bacteria</taxon>
        <taxon>Pseudomonadati</taxon>
        <taxon>Bacteroidota</taxon>
        <taxon>Bacteroidia</taxon>
        <taxon>Bacteroidales</taxon>
        <taxon>Rikenellaceae</taxon>
        <taxon>Rikenella</taxon>
    </lineage>
</organism>
<dbReference type="Pfam" id="PF01040">
    <property type="entry name" value="UbiA"/>
    <property type="match status" value="1"/>
</dbReference>
<evidence type="ECO:0000256" key="3">
    <source>
        <dbReference type="ARBA" id="ARBA00005985"/>
    </source>
</evidence>
<keyword evidence="5 10" id="KW-0808">Transferase</keyword>
<dbReference type="GO" id="GO:0006744">
    <property type="term" value="P:ubiquinone biosynthetic process"/>
    <property type="evidence" value="ECO:0007669"/>
    <property type="project" value="TreeGrafter"/>
</dbReference>
<dbReference type="EMBL" id="UGVL01000001">
    <property type="protein sequence ID" value="SUE34381.1"/>
    <property type="molecule type" value="Genomic_DNA"/>
</dbReference>
<evidence type="ECO:0000256" key="2">
    <source>
        <dbReference type="ARBA" id="ARBA00004141"/>
    </source>
</evidence>
<dbReference type="PANTHER" id="PTHR11048">
    <property type="entry name" value="PRENYLTRANSFERASES"/>
    <property type="match status" value="1"/>
</dbReference>
<feature type="transmembrane region" description="Helical" evidence="9">
    <location>
        <begin position="230"/>
        <end position="250"/>
    </location>
</feature>
<keyword evidence="7 9" id="KW-1133">Transmembrane helix</keyword>
<dbReference type="EC" id="2.5.1.-" evidence="10"/>
<evidence type="ECO:0000256" key="1">
    <source>
        <dbReference type="ARBA" id="ARBA00001946"/>
    </source>
</evidence>
<dbReference type="InterPro" id="IPR000537">
    <property type="entry name" value="UbiA_prenyltransferase"/>
</dbReference>
<dbReference type="Gene3D" id="1.10.357.140">
    <property type="entry name" value="UbiA prenyltransferase"/>
    <property type="match status" value="1"/>
</dbReference>
<comment type="similarity">
    <text evidence="3">Belongs to the UbiA prenyltransferase family.</text>
</comment>
<comment type="subcellular location">
    <subcellularLocation>
        <location evidence="2">Membrane</location>
        <topology evidence="2">Multi-pass membrane protein</topology>
    </subcellularLocation>
</comment>
<dbReference type="Gene3D" id="1.20.120.1780">
    <property type="entry name" value="UbiA prenyltransferase"/>
    <property type="match status" value="1"/>
</dbReference>